<dbReference type="AlphaFoldDB" id="A0A8J6HE60"/>
<dbReference type="EMBL" id="JABDTM020025819">
    <property type="protein sequence ID" value="KAH0812742.1"/>
    <property type="molecule type" value="Genomic_DNA"/>
</dbReference>
<name>A0A8J6HE60_TENMO</name>
<feature type="region of interest" description="Disordered" evidence="1">
    <location>
        <begin position="327"/>
        <end position="353"/>
    </location>
</feature>
<reference evidence="2" key="2">
    <citation type="submission" date="2021-08" db="EMBL/GenBank/DDBJ databases">
        <authorList>
            <person name="Eriksson T."/>
        </authorList>
    </citation>
    <scope>NUCLEOTIDE SEQUENCE</scope>
    <source>
        <strain evidence="2">Stoneville</strain>
        <tissue evidence="2">Whole head</tissue>
    </source>
</reference>
<organism evidence="2 3">
    <name type="scientific">Tenebrio molitor</name>
    <name type="common">Yellow mealworm beetle</name>
    <dbReference type="NCBI Taxonomy" id="7067"/>
    <lineage>
        <taxon>Eukaryota</taxon>
        <taxon>Metazoa</taxon>
        <taxon>Ecdysozoa</taxon>
        <taxon>Arthropoda</taxon>
        <taxon>Hexapoda</taxon>
        <taxon>Insecta</taxon>
        <taxon>Pterygota</taxon>
        <taxon>Neoptera</taxon>
        <taxon>Endopterygota</taxon>
        <taxon>Coleoptera</taxon>
        <taxon>Polyphaga</taxon>
        <taxon>Cucujiformia</taxon>
        <taxon>Tenebrionidae</taxon>
        <taxon>Tenebrio</taxon>
    </lineage>
</organism>
<gene>
    <name evidence="2" type="ORF">GEV33_010049</name>
</gene>
<dbReference type="Proteomes" id="UP000719412">
    <property type="component" value="Unassembled WGS sequence"/>
</dbReference>
<proteinExistence type="predicted"/>
<evidence type="ECO:0000313" key="3">
    <source>
        <dbReference type="Proteomes" id="UP000719412"/>
    </source>
</evidence>
<evidence type="ECO:0000313" key="2">
    <source>
        <dbReference type="EMBL" id="KAH0812742.1"/>
    </source>
</evidence>
<evidence type="ECO:0000256" key="1">
    <source>
        <dbReference type="SAM" id="MobiDB-lite"/>
    </source>
</evidence>
<protein>
    <submittedName>
        <fullName evidence="2">Uncharacterized protein</fullName>
    </submittedName>
</protein>
<comment type="caution">
    <text evidence="2">The sequence shown here is derived from an EMBL/GenBank/DDBJ whole genome shotgun (WGS) entry which is preliminary data.</text>
</comment>
<keyword evidence="3" id="KW-1185">Reference proteome</keyword>
<feature type="region of interest" description="Disordered" evidence="1">
    <location>
        <begin position="277"/>
        <end position="298"/>
    </location>
</feature>
<sequence length="380" mass="41817">MQDCTLNDVIQMLRPREVRTPALEEAILEAIENAPGRSIRGLAREFHVDYRTVQGILADEHYHPYHYVKVQALRPAETGTVWLGSCSCVAGCPRYEYESNGRLAGDTVTRCVGNWMIPGLGNLGFDVSTTLADTMGRPVVATKCNRSYLVYNGLGGNPDSPVLREHSIVWKGAIAPSHWPWRSRHDRARGRNPPGFYHDEGLEPRASSSERYIPGLRWMFYPSAASTEEGRQCQRESAIDPFHTLQCLLSAWGPGGPHNRLIRNVRSVHLVATTSRPYKTRPVNGPAPDHDEGLQSQASSSERYVPACVGWSGSTCNSPVCSLGCTARPRSSQKKTTTASVTGEPGLPPNRLSSTYDLLHLVATTGRPYKTRPVNGRAVS</sequence>
<reference evidence="2" key="1">
    <citation type="journal article" date="2020" name="J Insects Food Feed">
        <title>The yellow mealworm (Tenebrio molitor) genome: a resource for the emerging insects as food and feed industry.</title>
        <authorList>
            <person name="Eriksson T."/>
            <person name="Andere A."/>
            <person name="Kelstrup H."/>
            <person name="Emery V."/>
            <person name="Picard C."/>
        </authorList>
    </citation>
    <scope>NUCLEOTIDE SEQUENCE</scope>
    <source>
        <strain evidence="2">Stoneville</strain>
        <tissue evidence="2">Whole head</tissue>
    </source>
</reference>
<accession>A0A8J6HE60</accession>